<feature type="domain" description="AMP-dependent synthetase/ligase" evidence="3">
    <location>
        <begin position="17"/>
        <end position="362"/>
    </location>
</feature>
<dbReference type="Proteomes" id="UP000198318">
    <property type="component" value="Unassembled WGS sequence"/>
</dbReference>
<gene>
    <name evidence="5" type="ORF">SAMN05443665_102067</name>
</gene>
<dbReference type="RefSeq" id="WP_089327783.1">
    <property type="nucleotide sequence ID" value="NZ_FZOR01000020.1"/>
</dbReference>
<dbReference type="Gene3D" id="3.40.50.12780">
    <property type="entry name" value="N-terminal domain of ligase-like"/>
    <property type="match status" value="1"/>
</dbReference>
<dbReference type="FunFam" id="3.30.300.30:FF:000008">
    <property type="entry name" value="2,3-dihydroxybenzoate-AMP ligase"/>
    <property type="match status" value="1"/>
</dbReference>
<evidence type="ECO:0000313" key="6">
    <source>
        <dbReference type="Proteomes" id="UP000198318"/>
    </source>
</evidence>
<evidence type="ECO:0000259" key="3">
    <source>
        <dbReference type="Pfam" id="PF00501"/>
    </source>
</evidence>
<dbReference type="Gene3D" id="3.30.300.30">
    <property type="match status" value="1"/>
</dbReference>
<comment type="similarity">
    <text evidence="1">Belongs to the ATP-dependent AMP-binding enzyme family.</text>
</comment>
<dbReference type="OrthoDB" id="4363623at2"/>
<dbReference type="EMBL" id="FZOR01000020">
    <property type="protein sequence ID" value="SNT23781.1"/>
    <property type="molecule type" value="Genomic_DNA"/>
</dbReference>
<proteinExistence type="inferred from homology"/>
<evidence type="ECO:0000256" key="1">
    <source>
        <dbReference type="ARBA" id="ARBA00006432"/>
    </source>
</evidence>
<accession>A0A239KZZ4</accession>
<dbReference type="PANTHER" id="PTHR43767:SF1">
    <property type="entry name" value="NONRIBOSOMAL PEPTIDE SYNTHASE PES1 (EUROFUNG)-RELATED"/>
    <property type="match status" value="1"/>
</dbReference>
<dbReference type="InterPro" id="IPR020845">
    <property type="entry name" value="AMP-binding_CS"/>
</dbReference>
<keyword evidence="6" id="KW-1185">Reference proteome</keyword>
<protein>
    <submittedName>
        <fullName evidence="5">Long-chain acyl-CoA synthetase</fullName>
    </submittedName>
</protein>
<dbReference type="GO" id="GO:0016878">
    <property type="term" value="F:acid-thiol ligase activity"/>
    <property type="evidence" value="ECO:0007669"/>
    <property type="project" value="UniProtKB-ARBA"/>
</dbReference>
<dbReference type="InterPro" id="IPR025110">
    <property type="entry name" value="AMP-bd_C"/>
</dbReference>
<dbReference type="InterPro" id="IPR000873">
    <property type="entry name" value="AMP-dep_synth/lig_dom"/>
</dbReference>
<evidence type="ECO:0000256" key="2">
    <source>
        <dbReference type="ARBA" id="ARBA00022598"/>
    </source>
</evidence>
<dbReference type="InterPro" id="IPR042099">
    <property type="entry name" value="ANL_N_sf"/>
</dbReference>
<dbReference type="Pfam" id="PF13193">
    <property type="entry name" value="AMP-binding_C"/>
    <property type="match status" value="1"/>
</dbReference>
<sequence length="497" mass="52931">MAVHPGGAALTMAGGVREFAASTPHTVAVVDGDRSLTYRALDERANRLAQALLARGLRPGDRVAVRLGNRLEYPEVIAAAAKAGLVLVPIGTRLTEAETAYIMEHSGARAHISDEEPQAPAEVVLRIGGAGADSYDKALESARTDDPRVPVDENDACCLYYTSGTTGKPKGVLSSHRARTLMCYLSAMEWGLGSRRVSLAVAPMYHGAGMVFDYAPVVAGGTVVMLPKWDPEHMLALAERHRAQSAFLVPTHAQTLRSSGALGRHDASSLDTLYFNAAALPAALKAWVMEAFPHAGVHELYGSTEAGIVTNCRPADAARTGSVGLPWYMTEVRVVDAAGDPVGPGERGELFSRSPFLMNGYLRDDGATAACTTEDGFLTSGDIVVRDEDGFIYIVDRKKDMIISGGVNIAPREVEEVLGDFPGVADCAVVGHPDEQWGERVAAYVVVQPGASVTADDLVAHCRERLSGPKVPRSVDFLPALPRNGAGKVLKRELRDR</sequence>
<dbReference type="InterPro" id="IPR045851">
    <property type="entry name" value="AMP-bd_C_sf"/>
</dbReference>
<dbReference type="Pfam" id="PF00501">
    <property type="entry name" value="AMP-binding"/>
    <property type="match status" value="1"/>
</dbReference>
<evidence type="ECO:0000313" key="5">
    <source>
        <dbReference type="EMBL" id="SNT23781.1"/>
    </source>
</evidence>
<organism evidence="5 6">
    <name type="scientific">Actinomadura meyerae</name>
    <dbReference type="NCBI Taxonomy" id="240840"/>
    <lineage>
        <taxon>Bacteria</taxon>
        <taxon>Bacillati</taxon>
        <taxon>Actinomycetota</taxon>
        <taxon>Actinomycetes</taxon>
        <taxon>Streptosporangiales</taxon>
        <taxon>Thermomonosporaceae</taxon>
        <taxon>Actinomadura</taxon>
    </lineage>
</organism>
<dbReference type="AlphaFoldDB" id="A0A239KZZ4"/>
<dbReference type="InterPro" id="IPR050237">
    <property type="entry name" value="ATP-dep_AMP-bd_enzyme"/>
</dbReference>
<dbReference type="SUPFAM" id="SSF56801">
    <property type="entry name" value="Acetyl-CoA synthetase-like"/>
    <property type="match status" value="1"/>
</dbReference>
<dbReference type="PROSITE" id="PS00455">
    <property type="entry name" value="AMP_BINDING"/>
    <property type="match status" value="1"/>
</dbReference>
<dbReference type="PANTHER" id="PTHR43767">
    <property type="entry name" value="LONG-CHAIN-FATTY-ACID--COA LIGASE"/>
    <property type="match status" value="1"/>
</dbReference>
<name>A0A239KZZ4_9ACTN</name>
<evidence type="ECO:0000259" key="4">
    <source>
        <dbReference type="Pfam" id="PF13193"/>
    </source>
</evidence>
<keyword evidence="2" id="KW-0436">Ligase</keyword>
<reference evidence="5 6" key="1">
    <citation type="submission" date="2017-06" db="EMBL/GenBank/DDBJ databases">
        <authorList>
            <person name="Kim H.J."/>
            <person name="Triplett B.A."/>
        </authorList>
    </citation>
    <scope>NUCLEOTIDE SEQUENCE [LARGE SCALE GENOMIC DNA]</scope>
    <source>
        <strain evidence="5 6">DSM 44715</strain>
    </source>
</reference>
<feature type="domain" description="AMP-binding enzyme C-terminal" evidence="4">
    <location>
        <begin position="413"/>
        <end position="488"/>
    </location>
</feature>